<comment type="caution">
    <text evidence="3">The sequence shown here is derived from an EMBL/GenBank/DDBJ whole genome shotgun (WGS) entry which is preliminary data.</text>
</comment>
<feature type="region of interest" description="Disordered" evidence="1">
    <location>
        <begin position="472"/>
        <end position="534"/>
    </location>
</feature>
<feature type="compositionally biased region" description="Basic and acidic residues" evidence="1">
    <location>
        <begin position="523"/>
        <end position="534"/>
    </location>
</feature>
<evidence type="ECO:0000313" key="4">
    <source>
        <dbReference type="Proteomes" id="UP001303473"/>
    </source>
</evidence>
<dbReference type="InterPro" id="IPR018306">
    <property type="entry name" value="Phage_T5_Orf172_DNA-bd"/>
</dbReference>
<evidence type="ECO:0000256" key="1">
    <source>
        <dbReference type="SAM" id="MobiDB-lite"/>
    </source>
</evidence>
<feature type="region of interest" description="Disordered" evidence="1">
    <location>
        <begin position="106"/>
        <end position="235"/>
    </location>
</feature>
<dbReference type="Proteomes" id="UP001303473">
    <property type="component" value="Unassembled WGS sequence"/>
</dbReference>
<gene>
    <name evidence="3" type="ORF">QBC46DRAFT_393942</name>
</gene>
<accession>A0AAN6N3Y6</accession>
<feature type="compositionally biased region" description="Polar residues" evidence="1">
    <location>
        <begin position="162"/>
        <end position="193"/>
    </location>
</feature>
<evidence type="ECO:0000259" key="2">
    <source>
        <dbReference type="SMART" id="SM00974"/>
    </source>
</evidence>
<dbReference type="SMART" id="SM00974">
    <property type="entry name" value="T5orf172"/>
    <property type="match status" value="1"/>
</dbReference>
<proteinExistence type="predicted"/>
<organism evidence="3 4">
    <name type="scientific">Diplogelasinospora grovesii</name>
    <dbReference type="NCBI Taxonomy" id="303347"/>
    <lineage>
        <taxon>Eukaryota</taxon>
        <taxon>Fungi</taxon>
        <taxon>Dikarya</taxon>
        <taxon>Ascomycota</taxon>
        <taxon>Pezizomycotina</taxon>
        <taxon>Sordariomycetes</taxon>
        <taxon>Sordariomycetidae</taxon>
        <taxon>Sordariales</taxon>
        <taxon>Diplogelasinosporaceae</taxon>
        <taxon>Diplogelasinospora</taxon>
    </lineage>
</organism>
<feature type="compositionally biased region" description="Basic residues" evidence="1">
    <location>
        <begin position="506"/>
        <end position="521"/>
    </location>
</feature>
<keyword evidence="4" id="KW-1185">Reference proteome</keyword>
<feature type="compositionally biased region" description="Polar residues" evidence="1">
    <location>
        <begin position="122"/>
        <end position="140"/>
    </location>
</feature>
<protein>
    <recommendedName>
        <fullName evidence="2">Bacteriophage T5 Orf172 DNA-binding domain-containing protein</fullName>
    </recommendedName>
</protein>
<dbReference type="EMBL" id="MU853868">
    <property type="protein sequence ID" value="KAK3936942.1"/>
    <property type="molecule type" value="Genomic_DNA"/>
</dbReference>
<sequence length="603" mass="67518">MPSPVLEEIKKILVNVHPDAFSDPIEHHCISKKKTGKKRCRNNPGMEGLAVATERMRSFAVLSEVPHDEGFYRELQEFIHNSHCKRRHREAALKAFEKWKEERILSRVGHATPPPRSPAIEGSSSAHQSSINSPASSPVAQTPKKKINRDTRNTDEQDTDSDVFSNTTVSPSQESDIFSVASPASTAITTPGLTPSDERPSSRRSVASVNTESRPETPTPAPRRPSKPVTEPETARPELASFLAQLPDDGPEVLGRVQRFNSVKSEKWPLLKAIETKFTKTDYKKGRVYIWTHIKNEKLVKIGFTAEDSGARRRQSGNCYAKHTKPQWESPESFVGAFRVESIVQNNLCKEKIVLESCADCKKAHKEWFEMDWRQAKQVIEVWTRFVTVAYVNGRLSERAVEMLEALCGRISGKLAAALSAEMGPLQAEGLTIVSEESEAGQQTIILDEQQVSGLTRDEQICAALKTVPIDPPSTGQVSPDGTIPERNAALPSTGHAPATEGWTRRVFRRVRSTTKKHGSHPGRSDVSEQADGERGDNAELFLKLVKRFYSIELEKLKELREHEAKKMLSRSQSDPVHTRDDSQRKRIIAWMLKRRSSRMMAA</sequence>
<name>A0AAN6N3Y6_9PEZI</name>
<reference evidence="4" key="1">
    <citation type="journal article" date="2023" name="Mol. Phylogenet. Evol.">
        <title>Genome-scale phylogeny and comparative genomics of the fungal order Sordariales.</title>
        <authorList>
            <person name="Hensen N."/>
            <person name="Bonometti L."/>
            <person name="Westerberg I."/>
            <person name="Brannstrom I.O."/>
            <person name="Guillou S."/>
            <person name="Cros-Aarteil S."/>
            <person name="Calhoun S."/>
            <person name="Haridas S."/>
            <person name="Kuo A."/>
            <person name="Mondo S."/>
            <person name="Pangilinan J."/>
            <person name="Riley R."/>
            <person name="LaButti K."/>
            <person name="Andreopoulos B."/>
            <person name="Lipzen A."/>
            <person name="Chen C."/>
            <person name="Yan M."/>
            <person name="Daum C."/>
            <person name="Ng V."/>
            <person name="Clum A."/>
            <person name="Steindorff A."/>
            <person name="Ohm R.A."/>
            <person name="Martin F."/>
            <person name="Silar P."/>
            <person name="Natvig D.O."/>
            <person name="Lalanne C."/>
            <person name="Gautier V."/>
            <person name="Ament-Velasquez S.L."/>
            <person name="Kruys A."/>
            <person name="Hutchinson M.I."/>
            <person name="Powell A.J."/>
            <person name="Barry K."/>
            <person name="Miller A.N."/>
            <person name="Grigoriev I.V."/>
            <person name="Debuchy R."/>
            <person name="Gladieux P."/>
            <person name="Hiltunen Thoren M."/>
            <person name="Johannesson H."/>
        </authorList>
    </citation>
    <scope>NUCLEOTIDE SEQUENCE [LARGE SCALE GENOMIC DNA]</scope>
    <source>
        <strain evidence="4">CBS 340.73</strain>
    </source>
</reference>
<dbReference type="AlphaFoldDB" id="A0AAN6N3Y6"/>
<dbReference type="Pfam" id="PF10544">
    <property type="entry name" value="T5orf172"/>
    <property type="match status" value="1"/>
</dbReference>
<feature type="domain" description="Bacteriophage T5 Orf172 DNA-binding" evidence="2">
    <location>
        <begin position="294"/>
        <end position="383"/>
    </location>
</feature>
<evidence type="ECO:0000313" key="3">
    <source>
        <dbReference type="EMBL" id="KAK3936942.1"/>
    </source>
</evidence>